<feature type="coiled-coil region" evidence="1">
    <location>
        <begin position="312"/>
        <end position="349"/>
    </location>
</feature>
<sequence length="379" mass="42699">MHQQFWTTAKVKNINDEVRIQALIDEKRVNIKESSIHCILKLDDAEGTSCLANAEILDVKNIEAGVPFFMFPRFMQLLIDHQLGDMSHHKDIYANPSLTKKVFSYMKMVGAGFSGVVNALFDNMLVPTAEEVGLIQDDVQAVPIPTEPSTSKPHKKHKSKKQQPKVPSLEPSHEHKLPLPSNDPLHGELESEVIDIKSTSKEKIEKLVGRVAKLEEENRAQAKLYKIHLKHPEKVLSMQVVDEEELAKVEEVVKAAKLMTEVVTTVGATTTADAPKVSVLRKRRGVIIQDPEETTSTIVMHSKEEVNEEVTLPEKEIEVEAYKREGKSLEKEISKKQKMNEEAKELRSHLQIVPNDDDDDVYTEATPLASKIPIVDYKI</sequence>
<dbReference type="EMBL" id="BKCJ010307921">
    <property type="protein sequence ID" value="GEZ66992.1"/>
    <property type="molecule type" value="Genomic_DNA"/>
</dbReference>
<organism evidence="3">
    <name type="scientific">Tanacetum cinerariifolium</name>
    <name type="common">Dalmatian daisy</name>
    <name type="synonym">Chrysanthemum cinerariifolium</name>
    <dbReference type="NCBI Taxonomy" id="118510"/>
    <lineage>
        <taxon>Eukaryota</taxon>
        <taxon>Viridiplantae</taxon>
        <taxon>Streptophyta</taxon>
        <taxon>Embryophyta</taxon>
        <taxon>Tracheophyta</taxon>
        <taxon>Spermatophyta</taxon>
        <taxon>Magnoliopsida</taxon>
        <taxon>eudicotyledons</taxon>
        <taxon>Gunneridae</taxon>
        <taxon>Pentapetalae</taxon>
        <taxon>asterids</taxon>
        <taxon>campanulids</taxon>
        <taxon>Asterales</taxon>
        <taxon>Asteraceae</taxon>
        <taxon>Asteroideae</taxon>
        <taxon>Anthemideae</taxon>
        <taxon>Anthemidinae</taxon>
        <taxon>Tanacetum</taxon>
    </lineage>
</organism>
<accession>A0A699IP99</accession>
<feature type="coiled-coil region" evidence="1">
    <location>
        <begin position="197"/>
        <end position="224"/>
    </location>
</feature>
<keyword evidence="1" id="KW-0175">Coiled coil</keyword>
<feature type="region of interest" description="Disordered" evidence="2">
    <location>
        <begin position="143"/>
        <end position="187"/>
    </location>
</feature>
<evidence type="ECO:0000256" key="1">
    <source>
        <dbReference type="SAM" id="Coils"/>
    </source>
</evidence>
<proteinExistence type="predicted"/>
<evidence type="ECO:0000256" key="2">
    <source>
        <dbReference type="SAM" id="MobiDB-lite"/>
    </source>
</evidence>
<feature type="compositionally biased region" description="Basic residues" evidence="2">
    <location>
        <begin position="152"/>
        <end position="163"/>
    </location>
</feature>
<gene>
    <name evidence="3" type="ORF">Tci_538965</name>
</gene>
<evidence type="ECO:0000313" key="3">
    <source>
        <dbReference type="EMBL" id="GEZ66992.1"/>
    </source>
</evidence>
<comment type="caution">
    <text evidence="3">The sequence shown here is derived from an EMBL/GenBank/DDBJ whole genome shotgun (WGS) entry which is preliminary data.</text>
</comment>
<protein>
    <submittedName>
        <fullName evidence="3">Uncharacterized protein</fullName>
    </submittedName>
</protein>
<name>A0A699IP99_TANCI</name>
<dbReference type="AlphaFoldDB" id="A0A699IP99"/>
<reference evidence="3" key="1">
    <citation type="journal article" date="2019" name="Sci. Rep.">
        <title>Draft genome of Tanacetum cinerariifolium, the natural source of mosquito coil.</title>
        <authorList>
            <person name="Yamashiro T."/>
            <person name="Shiraishi A."/>
            <person name="Satake H."/>
            <person name="Nakayama K."/>
        </authorList>
    </citation>
    <scope>NUCLEOTIDE SEQUENCE</scope>
</reference>